<dbReference type="InterPro" id="IPR001633">
    <property type="entry name" value="EAL_dom"/>
</dbReference>
<evidence type="ECO:0000259" key="1">
    <source>
        <dbReference type="PROSITE" id="PS50883"/>
    </source>
</evidence>
<protein>
    <submittedName>
        <fullName evidence="3">Bifunctional diguanylate cyclase/phosphodiesterase</fullName>
    </submittedName>
</protein>
<evidence type="ECO:0000313" key="4">
    <source>
        <dbReference type="Proteomes" id="UP000305674"/>
    </source>
</evidence>
<dbReference type="EMBL" id="SWCI01000002">
    <property type="protein sequence ID" value="TKB50252.1"/>
    <property type="molecule type" value="Genomic_DNA"/>
</dbReference>
<evidence type="ECO:0000313" key="3">
    <source>
        <dbReference type="EMBL" id="TKB50252.1"/>
    </source>
</evidence>
<dbReference type="SUPFAM" id="SSF55785">
    <property type="entry name" value="PYP-like sensor domain (PAS domain)"/>
    <property type="match status" value="1"/>
</dbReference>
<dbReference type="InterPro" id="IPR000160">
    <property type="entry name" value="GGDEF_dom"/>
</dbReference>
<evidence type="ECO:0000259" key="2">
    <source>
        <dbReference type="PROSITE" id="PS50887"/>
    </source>
</evidence>
<dbReference type="PROSITE" id="PS50883">
    <property type="entry name" value="EAL"/>
    <property type="match status" value="1"/>
</dbReference>
<dbReference type="SUPFAM" id="SSF55073">
    <property type="entry name" value="Nucleotide cyclase"/>
    <property type="match status" value="1"/>
</dbReference>
<dbReference type="PANTHER" id="PTHR44757">
    <property type="entry name" value="DIGUANYLATE CYCLASE DGCP"/>
    <property type="match status" value="1"/>
</dbReference>
<feature type="domain" description="EAL" evidence="1">
    <location>
        <begin position="322"/>
        <end position="576"/>
    </location>
</feature>
<proteinExistence type="predicted"/>
<dbReference type="InterPro" id="IPR035965">
    <property type="entry name" value="PAS-like_dom_sf"/>
</dbReference>
<accession>A0A4U1BG24</accession>
<dbReference type="SMART" id="SM00267">
    <property type="entry name" value="GGDEF"/>
    <property type="match status" value="1"/>
</dbReference>
<dbReference type="InterPro" id="IPR043128">
    <property type="entry name" value="Rev_trsase/Diguanyl_cyclase"/>
</dbReference>
<dbReference type="InterPro" id="IPR029787">
    <property type="entry name" value="Nucleotide_cyclase"/>
</dbReference>
<dbReference type="CDD" id="cd01948">
    <property type="entry name" value="EAL"/>
    <property type="match status" value="1"/>
</dbReference>
<dbReference type="Proteomes" id="UP000305674">
    <property type="component" value="Unassembled WGS sequence"/>
</dbReference>
<dbReference type="CDD" id="cd01949">
    <property type="entry name" value="GGDEF"/>
    <property type="match status" value="1"/>
</dbReference>
<gene>
    <name evidence="3" type="ORF">FCL40_03570</name>
</gene>
<dbReference type="NCBIfam" id="TIGR00254">
    <property type="entry name" value="GGDEF"/>
    <property type="match status" value="1"/>
</dbReference>
<dbReference type="AlphaFoldDB" id="A0A4U1BG24"/>
<dbReference type="SUPFAM" id="SSF141868">
    <property type="entry name" value="EAL domain-like"/>
    <property type="match status" value="1"/>
</dbReference>
<sequence length="587" mass="66037">MSMTEQQTLIERVRGSGRSSDRLQRYLGVIQDLFANSTDMIWVTHGDRFIWSNAEAARQLGFDSPQQLVGLTPADISPERQPDGALSSVRALKEINCAHTHGQNRFEWCHSDRRGGIIPCEIIITAIPVVNDVVMLAVGRNLRMVKEVERRLELSQRLDPLTGLPNRRALMDEIEAQVADSGEISLVCIGLDQFNRVNEEFGFRSGDKVLNLVSQRLAKCLDKRGMLARFHGDTFMVLLTHCTVSEAVDRAGGLLEQLRRPFSLGGVSLGLQCSLGLSLLCEAKDSKTLLQHAEAAMFQAKRSGGNRLCCYSTRLAEQQAMERNLVNEIREALERQEFFLMYQPVFHLDSGVITGAEALLRWRHPMRGILSPDDFVDQAERNGQIVEIGRQVLEMACRQMKLWLDRGLPVSQMSVNISVSQIESGDLVEHLLATLKRHQVPPEMLEIEVTESMLAHQGEPMAAQLWKLRQAGVAVAIDDFGTGYSSFGRLKSLPVDRVKIDRSFVRELENDERNASIIQAIIALAHNLEMVVTAEGIETDYQYQFLLSHRCECGQGFLISAPVTPVRFEDLVRHHWKCLRRTINQTS</sequence>
<dbReference type="RefSeq" id="WP_136851460.1">
    <property type="nucleotide sequence ID" value="NZ_SWCI01000002.1"/>
</dbReference>
<dbReference type="Gene3D" id="3.30.450.20">
    <property type="entry name" value="PAS domain"/>
    <property type="match status" value="1"/>
</dbReference>
<keyword evidence="4" id="KW-1185">Reference proteome</keyword>
<dbReference type="Pfam" id="PF00990">
    <property type="entry name" value="GGDEF"/>
    <property type="match status" value="1"/>
</dbReference>
<organism evidence="3 4">
    <name type="scientific">Ferrimonas sediminicola</name>
    <dbReference type="NCBI Taxonomy" id="2569538"/>
    <lineage>
        <taxon>Bacteria</taxon>
        <taxon>Pseudomonadati</taxon>
        <taxon>Pseudomonadota</taxon>
        <taxon>Gammaproteobacteria</taxon>
        <taxon>Alteromonadales</taxon>
        <taxon>Ferrimonadaceae</taxon>
        <taxon>Ferrimonas</taxon>
    </lineage>
</organism>
<dbReference type="Gene3D" id="3.20.20.450">
    <property type="entry name" value="EAL domain"/>
    <property type="match status" value="1"/>
</dbReference>
<dbReference type="Pfam" id="PF00563">
    <property type="entry name" value="EAL"/>
    <property type="match status" value="1"/>
</dbReference>
<dbReference type="InterPro" id="IPR052155">
    <property type="entry name" value="Biofilm_reg_signaling"/>
</dbReference>
<reference evidence="3 4" key="1">
    <citation type="submission" date="2019-04" db="EMBL/GenBank/DDBJ databases">
        <authorList>
            <person name="Hwang J.C."/>
        </authorList>
    </citation>
    <scope>NUCLEOTIDE SEQUENCE [LARGE SCALE GENOMIC DNA]</scope>
    <source>
        <strain evidence="3 4">IMCC35001</strain>
    </source>
</reference>
<name>A0A4U1BG24_9GAMM</name>
<dbReference type="PANTHER" id="PTHR44757:SF2">
    <property type="entry name" value="BIOFILM ARCHITECTURE MAINTENANCE PROTEIN MBAA"/>
    <property type="match status" value="1"/>
</dbReference>
<dbReference type="PROSITE" id="PS50887">
    <property type="entry name" value="GGDEF"/>
    <property type="match status" value="1"/>
</dbReference>
<dbReference type="SMART" id="SM00052">
    <property type="entry name" value="EAL"/>
    <property type="match status" value="1"/>
</dbReference>
<dbReference type="OrthoDB" id="1316910at2"/>
<feature type="domain" description="GGDEF" evidence="2">
    <location>
        <begin position="182"/>
        <end position="313"/>
    </location>
</feature>
<dbReference type="InterPro" id="IPR035919">
    <property type="entry name" value="EAL_sf"/>
</dbReference>
<comment type="caution">
    <text evidence="3">The sequence shown here is derived from an EMBL/GenBank/DDBJ whole genome shotgun (WGS) entry which is preliminary data.</text>
</comment>
<dbReference type="Gene3D" id="3.30.70.270">
    <property type="match status" value="1"/>
</dbReference>